<organism evidence="1 2">
    <name type="scientific">Meloidogyne enterolobii</name>
    <name type="common">Root-knot nematode worm</name>
    <name type="synonym">Meloidogyne mayaguensis</name>
    <dbReference type="NCBI Taxonomy" id="390850"/>
    <lineage>
        <taxon>Eukaryota</taxon>
        <taxon>Metazoa</taxon>
        <taxon>Ecdysozoa</taxon>
        <taxon>Nematoda</taxon>
        <taxon>Chromadorea</taxon>
        <taxon>Rhabditida</taxon>
        <taxon>Tylenchina</taxon>
        <taxon>Tylenchomorpha</taxon>
        <taxon>Tylenchoidea</taxon>
        <taxon>Meloidogynidae</taxon>
        <taxon>Meloidogyninae</taxon>
        <taxon>Meloidogyne</taxon>
    </lineage>
</organism>
<protein>
    <submittedName>
        <fullName evidence="1">Uncharacterized protein</fullName>
    </submittedName>
</protein>
<name>A0A6V7W0N2_MELEN</name>
<reference evidence="1 2" key="1">
    <citation type="submission" date="2020-08" db="EMBL/GenBank/DDBJ databases">
        <authorList>
            <person name="Koutsovoulos G."/>
            <person name="Danchin GJ E."/>
        </authorList>
    </citation>
    <scope>NUCLEOTIDE SEQUENCE [LARGE SCALE GENOMIC DNA]</scope>
</reference>
<sequence length="120" mass="13779">MNYSSYNFTLKLIHDPQIANTLDIDIVMEITFNFSSNKNNILGTNNFQDSGSHLMIRCSKKKSFKNKRYYVNHIGPGMPIVVLIQASENNSYTININEGDDIYYTSIFPPWAINLVEVCF</sequence>
<evidence type="ECO:0000313" key="2">
    <source>
        <dbReference type="Proteomes" id="UP000580250"/>
    </source>
</evidence>
<dbReference type="Proteomes" id="UP000580250">
    <property type="component" value="Unassembled WGS sequence"/>
</dbReference>
<evidence type="ECO:0000313" key="1">
    <source>
        <dbReference type="EMBL" id="CAD2180710.1"/>
    </source>
</evidence>
<accession>A0A6V7W0N2</accession>
<proteinExistence type="predicted"/>
<gene>
    <name evidence="1" type="ORF">MENT_LOCUS32804</name>
</gene>
<dbReference type="EMBL" id="CAJEWN010000378">
    <property type="protein sequence ID" value="CAD2180710.1"/>
    <property type="molecule type" value="Genomic_DNA"/>
</dbReference>
<comment type="caution">
    <text evidence="1">The sequence shown here is derived from an EMBL/GenBank/DDBJ whole genome shotgun (WGS) entry which is preliminary data.</text>
</comment>
<dbReference type="AlphaFoldDB" id="A0A6V7W0N2"/>